<keyword evidence="3" id="KW-0325">Glycoprotein</keyword>
<accession>X6MM27</accession>
<dbReference type="PANTHER" id="PTHR10342:SF274">
    <property type="entry name" value="ARYLSULFATASE B"/>
    <property type="match status" value="1"/>
</dbReference>
<dbReference type="OMA" id="HERHHYY"/>
<keyword evidence="1" id="KW-0479">Metal-binding</keyword>
<evidence type="ECO:0000313" key="7">
    <source>
        <dbReference type="Proteomes" id="UP000023152"/>
    </source>
</evidence>
<dbReference type="AlphaFoldDB" id="X6MM27"/>
<keyword evidence="4" id="KW-0732">Signal</keyword>
<gene>
    <name evidence="6" type="ORF">RFI_23221</name>
</gene>
<dbReference type="GO" id="GO:0046872">
    <property type="term" value="F:metal ion binding"/>
    <property type="evidence" value="ECO:0007669"/>
    <property type="project" value="UniProtKB-KW"/>
</dbReference>
<evidence type="ECO:0000256" key="2">
    <source>
        <dbReference type="ARBA" id="ARBA00022837"/>
    </source>
</evidence>
<evidence type="ECO:0000256" key="3">
    <source>
        <dbReference type="ARBA" id="ARBA00023180"/>
    </source>
</evidence>
<feature type="chain" id="PRO_5004975357" description="Sulfatase N-terminal domain-containing protein" evidence="4">
    <location>
        <begin position="23"/>
        <end position="241"/>
    </location>
</feature>
<keyword evidence="2" id="KW-0106">Calcium</keyword>
<dbReference type="PANTHER" id="PTHR10342">
    <property type="entry name" value="ARYLSULFATASE"/>
    <property type="match status" value="1"/>
</dbReference>
<dbReference type="InterPro" id="IPR000917">
    <property type="entry name" value="Sulfatase_N"/>
</dbReference>
<evidence type="ECO:0000256" key="4">
    <source>
        <dbReference type="SAM" id="SignalP"/>
    </source>
</evidence>
<reference evidence="6 7" key="1">
    <citation type="journal article" date="2013" name="Curr. Biol.">
        <title>The Genome of the Foraminiferan Reticulomyxa filosa.</title>
        <authorList>
            <person name="Glockner G."/>
            <person name="Hulsmann N."/>
            <person name="Schleicher M."/>
            <person name="Noegel A.A."/>
            <person name="Eichinger L."/>
            <person name="Gallinger C."/>
            <person name="Pawlowski J."/>
            <person name="Sierra R."/>
            <person name="Euteneuer U."/>
            <person name="Pillet L."/>
            <person name="Moustafa A."/>
            <person name="Platzer M."/>
            <person name="Groth M."/>
            <person name="Szafranski K."/>
            <person name="Schliwa M."/>
        </authorList>
    </citation>
    <scope>NUCLEOTIDE SEQUENCE [LARGE SCALE GENOMIC DNA]</scope>
</reference>
<organism evidence="6 7">
    <name type="scientific">Reticulomyxa filosa</name>
    <dbReference type="NCBI Taxonomy" id="46433"/>
    <lineage>
        <taxon>Eukaryota</taxon>
        <taxon>Sar</taxon>
        <taxon>Rhizaria</taxon>
        <taxon>Retaria</taxon>
        <taxon>Foraminifera</taxon>
        <taxon>Monothalamids</taxon>
        <taxon>Reticulomyxidae</taxon>
        <taxon>Reticulomyxa</taxon>
    </lineage>
</organism>
<sequence length="241" mass="28686">MNLWELLLLLLLNNLLSIVTLGAPEQLNILFILTDDIGWSDIGFHRSTVIETPHLDELARTGLTLNNYYVQPVCTPTRSAFLSGKYPIRQGLQHHVILPGAPYGLDLKEYLLTEYLKKDAPTPYETHLIGKWHLGYFDIRYTPTYRYFDSFYGFYMDMQDYYTHERHHYYKGIDFRNGTLPVTSFKKQYSTFVYGNATKRLLRSYARKSQQNPFFIFLAYQAVHMPNQVRILNFYYYYYYY</sequence>
<dbReference type="SUPFAM" id="SSF53649">
    <property type="entry name" value="Alkaline phosphatase-like"/>
    <property type="match status" value="1"/>
</dbReference>
<dbReference type="InterPro" id="IPR017850">
    <property type="entry name" value="Alkaline_phosphatase_core_sf"/>
</dbReference>
<dbReference type="EMBL" id="ASPP01020187">
    <property type="protein sequence ID" value="ETO14145.1"/>
    <property type="molecule type" value="Genomic_DNA"/>
</dbReference>
<dbReference type="Pfam" id="PF00884">
    <property type="entry name" value="Sulfatase"/>
    <property type="match status" value="1"/>
</dbReference>
<dbReference type="OrthoDB" id="103349at2759"/>
<dbReference type="Gene3D" id="3.40.720.10">
    <property type="entry name" value="Alkaline Phosphatase, subunit A"/>
    <property type="match status" value="1"/>
</dbReference>
<evidence type="ECO:0000313" key="6">
    <source>
        <dbReference type="EMBL" id="ETO14145.1"/>
    </source>
</evidence>
<evidence type="ECO:0000259" key="5">
    <source>
        <dbReference type="Pfam" id="PF00884"/>
    </source>
</evidence>
<dbReference type="Proteomes" id="UP000023152">
    <property type="component" value="Unassembled WGS sequence"/>
</dbReference>
<proteinExistence type="predicted"/>
<dbReference type="GO" id="GO:0008484">
    <property type="term" value="F:sulfuric ester hydrolase activity"/>
    <property type="evidence" value="ECO:0007669"/>
    <property type="project" value="InterPro"/>
</dbReference>
<comment type="caution">
    <text evidence="6">The sequence shown here is derived from an EMBL/GenBank/DDBJ whole genome shotgun (WGS) entry which is preliminary data.</text>
</comment>
<name>X6MM27_RETFI</name>
<keyword evidence="7" id="KW-1185">Reference proteome</keyword>
<protein>
    <recommendedName>
        <fullName evidence="5">Sulfatase N-terminal domain-containing protein</fullName>
    </recommendedName>
</protein>
<feature type="domain" description="Sulfatase N-terminal" evidence="5">
    <location>
        <begin position="28"/>
        <end position="227"/>
    </location>
</feature>
<evidence type="ECO:0000256" key="1">
    <source>
        <dbReference type="ARBA" id="ARBA00022723"/>
    </source>
</evidence>
<dbReference type="InterPro" id="IPR047115">
    <property type="entry name" value="ARSB"/>
</dbReference>
<feature type="signal peptide" evidence="4">
    <location>
        <begin position="1"/>
        <end position="22"/>
    </location>
</feature>